<evidence type="ECO:0008006" key="5">
    <source>
        <dbReference type="Google" id="ProtNLM"/>
    </source>
</evidence>
<feature type="transmembrane region" description="Helical" evidence="2">
    <location>
        <begin position="760"/>
        <end position="783"/>
    </location>
</feature>
<dbReference type="GO" id="GO:0006506">
    <property type="term" value="P:GPI anchor biosynthetic process"/>
    <property type="evidence" value="ECO:0007669"/>
    <property type="project" value="InterPro"/>
</dbReference>
<keyword evidence="4" id="KW-1185">Reference proteome</keyword>
<feature type="transmembrane region" description="Helical" evidence="2">
    <location>
        <begin position="734"/>
        <end position="753"/>
    </location>
</feature>
<keyword evidence="2" id="KW-0812">Transmembrane</keyword>
<dbReference type="OrthoDB" id="272139at2759"/>
<dbReference type="GO" id="GO:0051377">
    <property type="term" value="F:mannose-ethanolamine phosphotransferase activity"/>
    <property type="evidence" value="ECO:0007669"/>
    <property type="project" value="TreeGrafter"/>
</dbReference>
<name>A0A9Q1B3P6_9SAUR</name>
<dbReference type="InterPro" id="IPR017850">
    <property type="entry name" value="Alkaline_phosphatase_core_sf"/>
</dbReference>
<evidence type="ECO:0000256" key="2">
    <source>
        <dbReference type="SAM" id="Phobius"/>
    </source>
</evidence>
<feature type="region of interest" description="Disordered" evidence="1">
    <location>
        <begin position="226"/>
        <end position="348"/>
    </location>
</feature>
<protein>
    <recommendedName>
        <fullName evidence="5">GPI ethanolamine phosphate transferase 3</fullName>
    </recommendedName>
</protein>
<feature type="transmembrane region" description="Helical" evidence="2">
    <location>
        <begin position="945"/>
        <end position="964"/>
    </location>
</feature>
<keyword evidence="2" id="KW-0472">Membrane</keyword>
<feature type="transmembrane region" description="Helical" evidence="2">
    <location>
        <begin position="610"/>
        <end position="629"/>
    </location>
</feature>
<gene>
    <name evidence="3" type="ORF">JRQ81_013059</name>
</gene>
<dbReference type="GO" id="GO:0005789">
    <property type="term" value="C:endoplasmic reticulum membrane"/>
    <property type="evidence" value="ECO:0007669"/>
    <property type="project" value="TreeGrafter"/>
</dbReference>
<comment type="caution">
    <text evidence="3">The sequence shown here is derived from an EMBL/GenBank/DDBJ whole genome shotgun (WGS) entry which is preliminary data.</text>
</comment>
<feature type="transmembrane region" description="Helical" evidence="2">
    <location>
        <begin position="641"/>
        <end position="667"/>
    </location>
</feature>
<dbReference type="AlphaFoldDB" id="A0A9Q1B3P6"/>
<evidence type="ECO:0000313" key="4">
    <source>
        <dbReference type="Proteomes" id="UP001142489"/>
    </source>
</evidence>
<evidence type="ECO:0000313" key="3">
    <source>
        <dbReference type="EMBL" id="KAJ7335118.1"/>
    </source>
</evidence>
<dbReference type="Gene3D" id="3.40.720.10">
    <property type="entry name" value="Alkaline Phosphatase, subunit A"/>
    <property type="match status" value="1"/>
</dbReference>
<accession>A0A9Q1B3P6</accession>
<dbReference type="PANTHER" id="PTHR23071:SF1">
    <property type="entry name" value="GPI ETHANOLAMINE PHOSPHATE TRANSFERASE 3"/>
    <property type="match status" value="1"/>
</dbReference>
<sequence length="981" mass="104610">MQRVPVLLFLAWTGFLFWAALGLFTSGFLLTRVELPNRSACLDFPGGAGSGSRGSRGSRGSKAGDPLLLPLSSCWLPQRRHRFPKAVLVLIDALKFEFAHYDPARQEPRPYQNRLPFLHALATQQPRHGRLYRFRADPPTTTMQRIKGITTGSLPTFVDAGSNFASYAIREDNLIWQLAQNGRRVVFMGDDTWDGLFPQAFFRSHFFPSFNVKDLHTVDDGILQHLYPTGARDSPAGEPGSHAGPPAGRAHPFQQHRGGDDRPLCGRGRRSGFRPCPAGSLQPQRLAGGPLPALIRPGGPGPPSRKAAAAPRPLLGCHGRARAAPGPGGLSGASAAGGSPRPLPALPAGGPGRLRGVVGPLPPCPHGGWLCPPRFLLPALLGGLQGFRPPGLLLPPPPGLPSPLGTGRSHPAGAGTPLGMVQGGSPPALGLGSRGLPAGLLLALLGPSVPGSPSARPRPLPEPEAVGVAGPALPLGLLFLRCCAMVSDSFVMAEGQVAPFLLLSLVLPLALRLHWQGGPEGSPLGWPALGPLAALLACVRLSGLFRQCREETPCCQSSGLLAPLSSLQDPQAKNLQYLLCLAGLAGLAGGVRCWLRHYGNLNRPSGPVLLVRWGFPLLALWIGGYWAVTSGAEEALAKLQAWVQLALVAFPRGVFALVLAGLLLVLWDPVTVFVRDGRETPGTGAPIVSPSSEAELLLVIPRLYRRMQESLRSRLEEAKAGDGVTVAAYGLGSAYSAALLISLTLLGFLLVTLHHERLCLAFLLLFLQAFALLWILAACLSASSPQADPFAVPWEAPVAWALAATQFFYATGHQPVFPTLHWNAAFVGFEGGHDNNLLPALLVGANTFASHILFAVGCPLLLLWPFVCETLPGSKGRRPKGQEQMMEMRLREAPEKFSAALLQLGLKYLLVLGVQLLACVLAAIVLRRHLMVWKVFAPKFLFEALGFVVSSVFLLLGIGLVLRVDCAVSRWFKRVILAQSR</sequence>
<dbReference type="Proteomes" id="UP001142489">
    <property type="component" value="Unassembled WGS sequence"/>
</dbReference>
<dbReference type="SUPFAM" id="SSF53649">
    <property type="entry name" value="Alkaline phosphatase-like"/>
    <property type="match status" value="1"/>
</dbReference>
<keyword evidence="2" id="KW-1133">Transmembrane helix</keyword>
<proteinExistence type="predicted"/>
<organism evidence="3 4">
    <name type="scientific">Phrynocephalus forsythii</name>
    <dbReference type="NCBI Taxonomy" id="171643"/>
    <lineage>
        <taxon>Eukaryota</taxon>
        <taxon>Metazoa</taxon>
        <taxon>Chordata</taxon>
        <taxon>Craniata</taxon>
        <taxon>Vertebrata</taxon>
        <taxon>Euteleostomi</taxon>
        <taxon>Lepidosauria</taxon>
        <taxon>Squamata</taxon>
        <taxon>Bifurcata</taxon>
        <taxon>Unidentata</taxon>
        <taxon>Episquamata</taxon>
        <taxon>Toxicofera</taxon>
        <taxon>Iguania</taxon>
        <taxon>Acrodonta</taxon>
        <taxon>Agamidae</taxon>
        <taxon>Agaminae</taxon>
        <taxon>Phrynocephalus</taxon>
    </lineage>
</organism>
<dbReference type="PANTHER" id="PTHR23071">
    <property type="entry name" value="PHOSPHATIDYLINOSITOL GLYCAN"/>
    <property type="match status" value="1"/>
</dbReference>
<evidence type="ECO:0000256" key="1">
    <source>
        <dbReference type="SAM" id="MobiDB-lite"/>
    </source>
</evidence>
<feature type="compositionally biased region" description="Low complexity" evidence="1">
    <location>
        <begin position="304"/>
        <end position="313"/>
    </location>
</feature>
<feature type="transmembrane region" description="Helical" evidence="2">
    <location>
        <begin position="577"/>
        <end position="598"/>
    </location>
</feature>
<feature type="transmembrane region" description="Helical" evidence="2">
    <location>
        <begin position="848"/>
        <end position="868"/>
    </location>
</feature>
<reference evidence="3" key="1">
    <citation type="journal article" date="2023" name="DNA Res.">
        <title>Chromosome-level genome assembly of Phrynocephalus forsythii using third-generation DNA sequencing and Hi-C analysis.</title>
        <authorList>
            <person name="Qi Y."/>
            <person name="Zhao W."/>
            <person name="Zhao Y."/>
            <person name="Niu C."/>
            <person name="Cao S."/>
            <person name="Zhang Y."/>
        </authorList>
    </citation>
    <scope>NUCLEOTIDE SEQUENCE</scope>
    <source>
        <tissue evidence="3">Muscle</tissue>
    </source>
</reference>
<dbReference type="InterPro" id="IPR039524">
    <property type="entry name" value="PIGO/GPI13"/>
</dbReference>
<feature type="transmembrane region" description="Helical" evidence="2">
    <location>
        <begin position="906"/>
        <end position="925"/>
    </location>
</feature>
<dbReference type="EMBL" id="JAPFRF010000004">
    <property type="protein sequence ID" value="KAJ7335118.1"/>
    <property type="molecule type" value="Genomic_DNA"/>
</dbReference>